<proteinExistence type="predicted"/>
<comment type="caution">
    <text evidence="1">The sequence shown here is derived from an EMBL/GenBank/DDBJ whole genome shotgun (WGS) entry which is preliminary data.</text>
</comment>
<protein>
    <submittedName>
        <fullName evidence="1">Uncharacterized protein</fullName>
    </submittedName>
</protein>
<organism evidence="1 2">
    <name type="scientific">Trichinella nelsoni</name>
    <dbReference type="NCBI Taxonomy" id="6336"/>
    <lineage>
        <taxon>Eukaryota</taxon>
        <taxon>Metazoa</taxon>
        <taxon>Ecdysozoa</taxon>
        <taxon>Nematoda</taxon>
        <taxon>Enoplea</taxon>
        <taxon>Dorylaimia</taxon>
        <taxon>Trichinellida</taxon>
        <taxon>Trichinellidae</taxon>
        <taxon>Trichinella</taxon>
    </lineage>
</organism>
<dbReference type="EMBL" id="JYDL01000010">
    <property type="protein sequence ID" value="KRX25764.1"/>
    <property type="molecule type" value="Genomic_DNA"/>
</dbReference>
<gene>
    <name evidence="1" type="ORF">T07_6085</name>
</gene>
<accession>A0A0V0SGD4</accession>
<evidence type="ECO:0000313" key="1">
    <source>
        <dbReference type="EMBL" id="KRX25764.1"/>
    </source>
</evidence>
<dbReference type="Proteomes" id="UP000054630">
    <property type="component" value="Unassembled WGS sequence"/>
</dbReference>
<evidence type="ECO:0000313" key="2">
    <source>
        <dbReference type="Proteomes" id="UP000054630"/>
    </source>
</evidence>
<name>A0A0V0SGD4_9BILA</name>
<dbReference type="OrthoDB" id="10276109at2759"/>
<dbReference type="AlphaFoldDB" id="A0A0V0SGD4"/>
<sequence>MPLDFNWKNDNLWSFHTQVDIYRFRRLLIRTDSRRVESKRDRLAKPTQSMQCSKVLPCHQSYLRLFCCLVEGVKLCNCSVLHFLNSKLLRPLLRHFQRCTEWAQRVLVRTLTVQRIVAHVYRERSVLNERDVRCYGQVIVVQEKFFHLWTTTAQPVCGHIFQQWTVSYGQTQQTFHTGQSLVGHDEQIFQMAQRQRFHVDSVKSIDVQLGYWIGVEIQLRPTETQQSFRRHRRQRIVSQVQGVQLSQRLKSPVVDQFQAVAAQIQTFQRGAVEEIPRSQFDQQIVAQIQALHIWREAEHRLAYVGNSVAAQMQLAKLVEPKRILVDVLDLIFIQPKRFHVRKADKFISP</sequence>
<keyword evidence="2" id="KW-1185">Reference proteome</keyword>
<reference evidence="1 2" key="1">
    <citation type="submission" date="2015-01" db="EMBL/GenBank/DDBJ databases">
        <title>Evolution of Trichinella species and genotypes.</title>
        <authorList>
            <person name="Korhonen P.K."/>
            <person name="Edoardo P."/>
            <person name="Giuseppe L.R."/>
            <person name="Gasser R.B."/>
        </authorList>
    </citation>
    <scope>NUCLEOTIDE SEQUENCE [LARGE SCALE GENOMIC DNA]</scope>
    <source>
        <strain evidence="1">ISS37</strain>
    </source>
</reference>